<proteinExistence type="predicted"/>
<dbReference type="EMBL" id="LHQQ01000039">
    <property type="protein sequence ID" value="KOS45753.1"/>
    <property type="molecule type" value="Genomic_DNA"/>
</dbReference>
<sequence>MYTTKETLDFFEELRVIMNNRYLSGRIAGVKNIGVEAQKEVGPEENPRVDPAIVDSEPTQDALRQSATQEKIQLDGDLNIDLALPDQDPNLPVASSLPNLLHESMEPEQPPLRRSTRIRKPNRAMLEHLAAHCAGLDPSEIFVFADQMNEVILSVFAAATDNKAAIEGDTEDSAPINNKLTPRDVGYIPNGWVDAMNYVEREKWLKAAHIELKA</sequence>
<name>A0A0N0RZF6_9EURO</name>
<dbReference type="AlphaFoldDB" id="A0A0N0RZF6"/>
<dbReference type="Proteomes" id="UP000037696">
    <property type="component" value="Unassembled WGS sequence"/>
</dbReference>
<accession>A0A0N0RZF6</accession>
<evidence type="ECO:0000313" key="2">
    <source>
        <dbReference type="Proteomes" id="UP000037696"/>
    </source>
</evidence>
<keyword evidence="2" id="KW-1185">Reference proteome</keyword>
<organism evidence="1 2">
    <name type="scientific">Penicillium nordicum</name>
    <dbReference type="NCBI Taxonomy" id="229535"/>
    <lineage>
        <taxon>Eukaryota</taxon>
        <taxon>Fungi</taxon>
        <taxon>Dikarya</taxon>
        <taxon>Ascomycota</taxon>
        <taxon>Pezizomycotina</taxon>
        <taxon>Eurotiomycetes</taxon>
        <taxon>Eurotiomycetidae</taxon>
        <taxon>Eurotiales</taxon>
        <taxon>Aspergillaceae</taxon>
        <taxon>Penicillium</taxon>
    </lineage>
</organism>
<comment type="caution">
    <text evidence="1">The sequence shown here is derived from an EMBL/GenBank/DDBJ whole genome shotgun (WGS) entry which is preliminary data.</text>
</comment>
<evidence type="ECO:0000313" key="1">
    <source>
        <dbReference type="EMBL" id="KOS45753.1"/>
    </source>
</evidence>
<protein>
    <submittedName>
        <fullName evidence="1">Uncharacterized protein</fullName>
    </submittedName>
</protein>
<gene>
    <name evidence="1" type="ORF">ACN38_g3295</name>
</gene>
<dbReference type="OrthoDB" id="10587591at2759"/>
<reference evidence="1 2" key="1">
    <citation type="submission" date="2015-08" db="EMBL/GenBank/DDBJ databases">
        <title>Genome sequencing of Penicillium nordicum.</title>
        <authorList>
            <person name="Nguyen H.D."/>
            <person name="Seifert K.A."/>
        </authorList>
    </citation>
    <scope>NUCLEOTIDE SEQUENCE [LARGE SCALE GENOMIC DNA]</scope>
    <source>
        <strain evidence="1 2">DAOMC 185683</strain>
    </source>
</reference>